<dbReference type="InterPro" id="IPR004680">
    <property type="entry name" value="Cit_transptr-like_dom"/>
</dbReference>
<evidence type="ECO:0000313" key="8">
    <source>
        <dbReference type="EMBL" id="MBC8530828.1"/>
    </source>
</evidence>
<organism evidence="8 9">
    <name type="scientific">Gehongia tenuis</name>
    <dbReference type="NCBI Taxonomy" id="2763655"/>
    <lineage>
        <taxon>Bacteria</taxon>
        <taxon>Bacillati</taxon>
        <taxon>Bacillota</taxon>
        <taxon>Clostridia</taxon>
        <taxon>Christensenellales</taxon>
        <taxon>Christensenellaceae</taxon>
        <taxon>Gehongia</taxon>
    </lineage>
</organism>
<keyword evidence="9" id="KW-1185">Reference proteome</keyword>
<dbReference type="GO" id="GO:0055085">
    <property type="term" value="P:transmembrane transport"/>
    <property type="evidence" value="ECO:0007669"/>
    <property type="project" value="InterPro"/>
</dbReference>
<keyword evidence="2" id="KW-0813">Transport</keyword>
<evidence type="ECO:0000256" key="6">
    <source>
        <dbReference type="SAM" id="Phobius"/>
    </source>
</evidence>
<dbReference type="Pfam" id="PF03600">
    <property type="entry name" value="CitMHS"/>
    <property type="match status" value="1"/>
</dbReference>
<evidence type="ECO:0000313" key="9">
    <source>
        <dbReference type="Proteomes" id="UP000623172"/>
    </source>
</evidence>
<evidence type="ECO:0000256" key="4">
    <source>
        <dbReference type="ARBA" id="ARBA00022989"/>
    </source>
</evidence>
<dbReference type="RefSeq" id="WP_249314838.1">
    <property type="nucleotide sequence ID" value="NZ_JACRSR010000001.1"/>
</dbReference>
<dbReference type="PANTHER" id="PTHR43568">
    <property type="entry name" value="P PROTEIN"/>
    <property type="match status" value="1"/>
</dbReference>
<proteinExistence type="predicted"/>
<feature type="transmembrane region" description="Helical" evidence="6">
    <location>
        <begin position="162"/>
        <end position="184"/>
    </location>
</feature>
<feature type="transmembrane region" description="Helical" evidence="6">
    <location>
        <begin position="315"/>
        <end position="337"/>
    </location>
</feature>
<feature type="transmembrane region" description="Helical" evidence="6">
    <location>
        <begin position="349"/>
        <end position="367"/>
    </location>
</feature>
<feature type="transmembrane region" description="Helical" evidence="6">
    <location>
        <begin position="12"/>
        <end position="31"/>
    </location>
</feature>
<accession>A0A926D310</accession>
<feature type="transmembrane region" description="Helical" evidence="6">
    <location>
        <begin position="282"/>
        <end position="303"/>
    </location>
</feature>
<comment type="caution">
    <text evidence="8">The sequence shown here is derived from an EMBL/GenBank/DDBJ whole genome shotgun (WGS) entry which is preliminary data.</text>
</comment>
<protein>
    <submittedName>
        <fullName evidence="8">Citrate transporter</fullName>
    </submittedName>
</protein>
<feature type="domain" description="Citrate transporter-like" evidence="7">
    <location>
        <begin position="18"/>
        <end position="304"/>
    </location>
</feature>
<dbReference type="Proteomes" id="UP000623172">
    <property type="component" value="Unassembled WGS sequence"/>
</dbReference>
<gene>
    <name evidence="8" type="ORF">H8696_03105</name>
</gene>
<dbReference type="InterPro" id="IPR051475">
    <property type="entry name" value="Diverse_Ion_Transporter"/>
</dbReference>
<feature type="transmembrane region" description="Helical" evidence="6">
    <location>
        <begin position="249"/>
        <end position="270"/>
    </location>
</feature>
<name>A0A926D310_9FIRM</name>
<keyword evidence="3 6" id="KW-0812">Transmembrane</keyword>
<dbReference type="AlphaFoldDB" id="A0A926D310"/>
<evidence type="ECO:0000259" key="7">
    <source>
        <dbReference type="Pfam" id="PF03600"/>
    </source>
</evidence>
<dbReference type="EMBL" id="JACRSR010000001">
    <property type="protein sequence ID" value="MBC8530828.1"/>
    <property type="molecule type" value="Genomic_DNA"/>
</dbReference>
<reference evidence="8" key="1">
    <citation type="submission" date="2020-08" db="EMBL/GenBank/DDBJ databases">
        <title>Genome public.</title>
        <authorList>
            <person name="Liu C."/>
            <person name="Sun Q."/>
        </authorList>
    </citation>
    <scope>NUCLEOTIDE SEQUENCE</scope>
    <source>
        <strain evidence="8">NSJ-53</strain>
    </source>
</reference>
<feature type="transmembrane region" description="Helical" evidence="6">
    <location>
        <begin position="79"/>
        <end position="95"/>
    </location>
</feature>
<evidence type="ECO:0000256" key="3">
    <source>
        <dbReference type="ARBA" id="ARBA00022692"/>
    </source>
</evidence>
<keyword evidence="5 6" id="KW-0472">Membrane</keyword>
<evidence type="ECO:0000256" key="2">
    <source>
        <dbReference type="ARBA" id="ARBA00022448"/>
    </source>
</evidence>
<feature type="transmembrane region" description="Helical" evidence="6">
    <location>
        <begin position="205"/>
        <end position="237"/>
    </location>
</feature>
<dbReference type="PANTHER" id="PTHR43568:SF1">
    <property type="entry name" value="P PROTEIN"/>
    <property type="match status" value="1"/>
</dbReference>
<comment type="subcellular location">
    <subcellularLocation>
        <location evidence="1">Membrane</location>
        <topology evidence="1">Multi-pass membrane protein</topology>
    </subcellularLocation>
</comment>
<keyword evidence="4 6" id="KW-1133">Transmembrane helix</keyword>
<sequence>MKVLRGFRRWAKGEAVLIIALVLALASMFFVPPSREYFDYLNLQVLCLLFSLMAVVSGLESCGLFSFLAGKLIGGEKRFRTLSIVLVLMPFFFSMVVTNDVALITFVPFAVLVLGLIDHSPYLGYVVVLQTLAANLGSALTPFGSPQNLFLYSRYGMGVWEIVGTMLPYVLTSLLALTAAAAAVKNRAVSVKIAPGAGIGDRRKLALFAGLFVLCLLAVFRVLHYGILTAVVAAALLLFSRPTLKKVDYALLATFVCFFVFSGNMGRIPAVSAWIGGFMEQSVVLSAAAVSQVISNVPAAVLLSQFTQDGAGLLIGANLGGLGTLIASLASLISFRFYIKTPDAKPGRYLILFTAANALGLALLLGVHCLRTGGL</sequence>
<dbReference type="GO" id="GO:0016020">
    <property type="term" value="C:membrane"/>
    <property type="evidence" value="ECO:0007669"/>
    <property type="project" value="UniProtKB-SubCell"/>
</dbReference>
<feature type="transmembrane region" description="Helical" evidence="6">
    <location>
        <begin position="43"/>
        <end position="67"/>
    </location>
</feature>
<evidence type="ECO:0000256" key="1">
    <source>
        <dbReference type="ARBA" id="ARBA00004141"/>
    </source>
</evidence>
<evidence type="ECO:0000256" key="5">
    <source>
        <dbReference type="ARBA" id="ARBA00023136"/>
    </source>
</evidence>